<comment type="caution">
    <text evidence="18">Lacks conserved residue(s) required for the propagation of feature annotation.</text>
</comment>
<dbReference type="Pfam" id="PF13899">
    <property type="entry name" value="Thioredoxin_7"/>
    <property type="match status" value="1"/>
</dbReference>
<keyword evidence="8 18" id="KW-0201">Cytochrome c-type biogenesis</keyword>
<proteinExistence type="inferred from homology"/>
<keyword evidence="15 18" id="KW-0676">Redox-active center</keyword>
<keyword evidence="12 18" id="KW-0520">NAD</keyword>
<dbReference type="SUPFAM" id="SSF52833">
    <property type="entry name" value="Thioredoxin-like"/>
    <property type="match status" value="1"/>
</dbReference>
<dbReference type="CDD" id="cd02953">
    <property type="entry name" value="DsbDgamma"/>
    <property type="match status" value="1"/>
</dbReference>
<evidence type="ECO:0000256" key="9">
    <source>
        <dbReference type="ARBA" id="ARBA00022982"/>
    </source>
</evidence>
<protein>
    <recommendedName>
        <fullName evidence="18">Thiol:disulfide interchange protein DsbD</fullName>
        <ecNumber evidence="18">1.8.1.8</ecNumber>
    </recommendedName>
    <alternativeName>
        <fullName evidence="18">Protein-disulfide reductase</fullName>
        <shortName evidence="18">Disulfide reductase</shortName>
    </alternativeName>
</protein>
<evidence type="ECO:0000256" key="1">
    <source>
        <dbReference type="ARBA" id="ARBA00004429"/>
    </source>
</evidence>
<evidence type="ECO:0000313" key="20">
    <source>
        <dbReference type="EMBL" id="EGY32704.1"/>
    </source>
</evidence>
<feature type="chain" id="PRO_5009012802" description="Thiol:disulfide interchange protein DsbD" evidence="18">
    <location>
        <begin position="20"/>
        <end position="616"/>
    </location>
</feature>
<dbReference type="EMBL" id="AEJM01000041">
    <property type="protein sequence ID" value="EGY32704.1"/>
    <property type="molecule type" value="Genomic_DNA"/>
</dbReference>
<evidence type="ECO:0000256" key="10">
    <source>
        <dbReference type="ARBA" id="ARBA00022989"/>
    </source>
</evidence>
<comment type="function">
    <text evidence="18">Required to facilitate the formation of correct disulfide bonds in some periplasmic proteins and for the assembly of the periplasmic c-type cytochromes. Acts by transferring electrons from cytoplasmic thioredoxin to the periplasm. This transfer involves a cascade of disulfide bond formation and reduction steps.</text>
</comment>
<dbReference type="InterPro" id="IPR017937">
    <property type="entry name" value="Thioredoxin_CS"/>
</dbReference>
<evidence type="ECO:0000256" key="5">
    <source>
        <dbReference type="ARBA" id="ARBA00022519"/>
    </source>
</evidence>
<keyword evidence="7 18" id="KW-0732">Signal</keyword>
<dbReference type="InterPro" id="IPR022910">
    <property type="entry name" value="Thiol_diS_interchange_DbsD"/>
</dbReference>
<evidence type="ECO:0000256" key="3">
    <source>
        <dbReference type="ARBA" id="ARBA00022448"/>
    </source>
</evidence>
<accession>G4AAU2</accession>
<feature type="transmembrane region" description="Helical" evidence="18">
    <location>
        <begin position="224"/>
        <end position="249"/>
    </location>
</feature>
<dbReference type="SUPFAM" id="SSF74863">
    <property type="entry name" value="Thiol:disulfide interchange protein DsbD, N-terminal domain (DsbD-alpha)"/>
    <property type="match status" value="1"/>
</dbReference>
<gene>
    <name evidence="18" type="primary">dsbD</name>
    <name evidence="20" type="ORF">SC1083_1972</name>
</gene>
<dbReference type="SMR" id="G4AAU2"/>
<dbReference type="RefSeq" id="WP_005559131.1">
    <property type="nucleotide sequence ID" value="NZ_AEJM01000041.1"/>
</dbReference>
<dbReference type="HAMAP" id="MF_00399">
    <property type="entry name" value="DbsD"/>
    <property type="match status" value="1"/>
</dbReference>
<dbReference type="Pfam" id="PF11412">
    <property type="entry name" value="DsbD_N"/>
    <property type="match status" value="1"/>
</dbReference>
<dbReference type="Pfam" id="PF02683">
    <property type="entry name" value="DsbD_TM"/>
    <property type="match status" value="1"/>
</dbReference>
<comment type="similarity">
    <text evidence="2 18">Belongs to the thioredoxin family. DsbD subfamily.</text>
</comment>
<evidence type="ECO:0000256" key="18">
    <source>
        <dbReference type="HAMAP-Rule" id="MF_00399"/>
    </source>
</evidence>
<dbReference type="NCBIfam" id="NF001419">
    <property type="entry name" value="PRK00293.1"/>
    <property type="match status" value="1"/>
</dbReference>
<dbReference type="GO" id="GO:0005886">
    <property type="term" value="C:plasma membrane"/>
    <property type="evidence" value="ECO:0007669"/>
    <property type="project" value="UniProtKB-SubCell"/>
</dbReference>
<evidence type="ECO:0000256" key="6">
    <source>
        <dbReference type="ARBA" id="ARBA00022692"/>
    </source>
</evidence>
<evidence type="ECO:0000256" key="14">
    <source>
        <dbReference type="ARBA" id="ARBA00023157"/>
    </source>
</evidence>
<feature type="domain" description="Thioredoxin" evidence="19">
    <location>
        <begin position="462"/>
        <end position="613"/>
    </location>
</feature>
<keyword evidence="10 18" id="KW-1133">Transmembrane helix</keyword>
<evidence type="ECO:0000256" key="8">
    <source>
        <dbReference type="ARBA" id="ARBA00022748"/>
    </source>
</evidence>
<comment type="catalytic activity">
    <reaction evidence="17 18">
        <text>[protein]-dithiol + NADP(+) = [protein]-disulfide + NADPH + H(+)</text>
        <dbReference type="Rhea" id="RHEA:18753"/>
        <dbReference type="Rhea" id="RHEA-COMP:10593"/>
        <dbReference type="Rhea" id="RHEA-COMP:10594"/>
        <dbReference type="ChEBI" id="CHEBI:15378"/>
        <dbReference type="ChEBI" id="CHEBI:29950"/>
        <dbReference type="ChEBI" id="CHEBI:50058"/>
        <dbReference type="ChEBI" id="CHEBI:57783"/>
        <dbReference type="ChEBI" id="CHEBI:58349"/>
        <dbReference type="EC" id="1.8.1.8"/>
    </reaction>
</comment>
<dbReference type="InterPro" id="IPR036249">
    <property type="entry name" value="Thioredoxin-like_sf"/>
</dbReference>
<evidence type="ECO:0000259" key="19">
    <source>
        <dbReference type="PROSITE" id="PS51352"/>
    </source>
</evidence>
<comment type="subcellular location">
    <subcellularLocation>
        <location evidence="1 18">Cell inner membrane</location>
        <topology evidence="1 18">Multi-pass membrane protein</topology>
    </subcellularLocation>
</comment>
<dbReference type="PROSITE" id="PS51352">
    <property type="entry name" value="THIOREDOXIN_2"/>
    <property type="match status" value="1"/>
</dbReference>
<dbReference type="EC" id="1.8.1.8" evidence="18"/>
<evidence type="ECO:0000256" key="4">
    <source>
        <dbReference type="ARBA" id="ARBA00022475"/>
    </source>
</evidence>
<dbReference type="AlphaFoldDB" id="G4AAU2"/>
<evidence type="ECO:0000313" key="21">
    <source>
        <dbReference type="Proteomes" id="UP000005508"/>
    </source>
</evidence>
<dbReference type="PROSITE" id="PS00194">
    <property type="entry name" value="THIOREDOXIN_1"/>
    <property type="match status" value="1"/>
</dbReference>
<feature type="transmembrane region" description="Helical" evidence="18">
    <location>
        <begin position="340"/>
        <end position="361"/>
    </location>
</feature>
<reference evidence="20 21" key="1">
    <citation type="submission" date="2010-10" db="EMBL/GenBank/DDBJ databases">
        <authorList>
            <person name="Chen C."/>
            <person name="Kittichotirat W."/>
            <person name="Asikainen S."/>
            <person name="Bumgarner R."/>
        </authorList>
    </citation>
    <scope>NUCLEOTIDE SEQUENCE [LARGE SCALE GENOMIC DNA]</scope>
    <source>
        <strain evidence="20 21">SC1083</strain>
    </source>
</reference>
<evidence type="ECO:0000256" key="17">
    <source>
        <dbReference type="ARBA" id="ARBA00047804"/>
    </source>
</evidence>
<feature type="transmembrane region" description="Helical" evidence="18">
    <location>
        <begin position="261"/>
        <end position="283"/>
    </location>
</feature>
<dbReference type="InterPro" id="IPR028250">
    <property type="entry name" value="DsbDN"/>
</dbReference>
<dbReference type="InterPro" id="IPR036929">
    <property type="entry name" value="DsbDN_sf"/>
</dbReference>
<evidence type="ECO:0000256" key="16">
    <source>
        <dbReference type="ARBA" id="ARBA00047388"/>
    </source>
</evidence>
<dbReference type="Proteomes" id="UP000005508">
    <property type="component" value="Unassembled WGS sequence"/>
</dbReference>
<dbReference type="InterPro" id="IPR003834">
    <property type="entry name" value="Cyt_c_assmbl_TM_dom"/>
</dbReference>
<evidence type="ECO:0000256" key="13">
    <source>
        <dbReference type="ARBA" id="ARBA00023136"/>
    </source>
</evidence>
<evidence type="ECO:0000256" key="11">
    <source>
        <dbReference type="ARBA" id="ARBA00023002"/>
    </source>
</evidence>
<dbReference type="Gene3D" id="3.40.30.10">
    <property type="entry name" value="Glutaredoxin"/>
    <property type="match status" value="1"/>
</dbReference>
<dbReference type="PATRIC" id="fig|907488.3.peg.1931"/>
<dbReference type="GO" id="GO:0009055">
    <property type="term" value="F:electron transfer activity"/>
    <property type="evidence" value="ECO:0007669"/>
    <property type="project" value="UniProtKB-UniRule"/>
</dbReference>
<feature type="transmembrane region" description="Helical" evidence="18">
    <location>
        <begin position="185"/>
        <end position="212"/>
    </location>
</feature>
<dbReference type="PANTHER" id="PTHR32234:SF0">
    <property type="entry name" value="THIOL:DISULFIDE INTERCHANGE PROTEIN DSBD"/>
    <property type="match status" value="1"/>
</dbReference>
<feature type="signal peptide" evidence="18">
    <location>
        <begin position="1"/>
        <end position="19"/>
    </location>
</feature>
<organism evidence="20 21">
    <name type="scientific">Aggregatibacter actinomycetemcomitans serotype e str. SC1083</name>
    <dbReference type="NCBI Taxonomy" id="907488"/>
    <lineage>
        <taxon>Bacteria</taxon>
        <taxon>Pseudomonadati</taxon>
        <taxon>Pseudomonadota</taxon>
        <taxon>Gammaproteobacteria</taxon>
        <taxon>Pasteurellales</taxon>
        <taxon>Pasteurellaceae</taxon>
        <taxon>Aggregatibacter</taxon>
    </lineage>
</organism>
<sequence length="616" mass="68676" precursor="true">MKKFLLIILCFFVIFNAQAVDLFNQKPKFLPVDQAFQLQAEQHGNDISLNWQIVENYYLYQDKLEFALNGQPIESQPQFLSRAEQYEDPYFGTVQIFKHQLPLRLSLPNSKPQDILEVTYQGCTPGFCYPPKTKQFTLGGLPHNAVETSLTAKEETKSAVKNPSVYLSQQNQLADSLFQSKYAMLWFFILGIGLAFTPCVLPMLPLLSAIVIGNRTEHSHTWRAFALSFVYVQGMALTYTLLGLLVVLIGLPFQVALQSPYVLIGLSVVFTLLALSMFGVFTLQLPPSLQTKLTQLSQQQKRGAFFGVFAMGAIAGLVASPCTSAPLSGALLYVAQSGDFVIGVLTLYLLALGMGLPLILITVFGNKILPKSGAWMENVKTAFGFVMLALPVFLLSRVLPLDWEPRLWALLGASFFIWLTTQMRTNGMGLLFRILFLIAAITLAQPLQNWLWQNNTLHAETHSAVKKSNAFSTLASPTAPSGVNKRTSELMNKNSLEFQSVQSYEELQLVLAKNPKPLALLDLYADWCVACKEFEHKTFAEPQVQDALKDVLLLRIDMTNNSEKNRTLMKQFSVTGLPTLMLFNPQGKEISSHRITGFMDGEAFLRTLQAAKALNN</sequence>
<keyword evidence="14 18" id="KW-1015">Disulfide bond</keyword>
<evidence type="ECO:0000256" key="2">
    <source>
        <dbReference type="ARBA" id="ARBA00007241"/>
    </source>
</evidence>
<keyword evidence="6 18" id="KW-0812">Transmembrane</keyword>
<comment type="caution">
    <text evidence="20">The sequence shown here is derived from an EMBL/GenBank/DDBJ whole genome shotgun (WGS) entry which is preliminary data.</text>
</comment>
<dbReference type="InterPro" id="IPR013766">
    <property type="entry name" value="Thioredoxin_domain"/>
</dbReference>
<dbReference type="PANTHER" id="PTHR32234">
    <property type="entry name" value="THIOL:DISULFIDE INTERCHANGE PROTEIN DSBD"/>
    <property type="match status" value="1"/>
</dbReference>
<feature type="transmembrane region" description="Helical" evidence="18">
    <location>
        <begin position="304"/>
        <end position="334"/>
    </location>
</feature>
<feature type="transmembrane region" description="Helical" evidence="18">
    <location>
        <begin position="430"/>
        <end position="452"/>
    </location>
</feature>
<dbReference type="Gene3D" id="2.60.40.1250">
    <property type="entry name" value="Thiol:disulfide interchange protein DsbD, N-terminal domain"/>
    <property type="match status" value="1"/>
</dbReference>
<keyword evidence="9 18" id="KW-0249">Electron transport</keyword>
<dbReference type="GO" id="GO:0017004">
    <property type="term" value="P:cytochrome complex assembly"/>
    <property type="evidence" value="ECO:0007669"/>
    <property type="project" value="UniProtKB-UniRule"/>
</dbReference>
<dbReference type="InterPro" id="IPR035671">
    <property type="entry name" value="DsbD_gamma"/>
</dbReference>
<name>G4AAU2_AGGAC</name>
<keyword evidence="3 18" id="KW-0813">Transport</keyword>
<evidence type="ECO:0000256" key="15">
    <source>
        <dbReference type="ARBA" id="ARBA00023284"/>
    </source>
</evidence>
<keyword evidence="5 18" id="KW-0997">Cell inner membrane</keyword>
<feature type="disulfide bond" description="Redox-active" evidence="18">
    <location>
        <begin position="528"/>
        <end position="531"/>
    </location>
</feature>
<keyword evidence="11 18" id="KW-0560">Oxidoreductase</keyword>
<dbReference type="GO" id="GO:0047134">
    <property type="term" value="F:protein-disulfide reductase [NAD(P)H] activity"/>
    <property type="evidence" value="ECO:0007669"/>
    <property type="project" value="UniProtKB-UniRule"/>
</dbReference>
<evidence type="ECO:0000256" key="7">
    <source>
        <dbReference type="ARBA" id="ARBA00022729"/>
    </source>
</evidence>
<keyword evidence="4 18" id="KW-1003">Cell membrane</keyword>
<evidence type="ECO:0000256" key="12">
    <source>
        <dbReference type="ARBA" id="ARBA00023027"/>
    </source>
</evidence>
<dbReference type="GO" id="GO:0045454">
    <property type="term" value="P:cell redox homeostasis"/>
    <property type="evidence" value="ECO:0007669"/>
    <property type="project" value="TreeGrafter"/>
</dbReference>
<keyword evidence="13 18" id="KW-0472">Membrane</keyword>
<comment type="catalytic activity">
    <reaction evidence="16 18">
        <text>[protein]-dithiol + NAD(+) = [protein]-disulfide + NADH + H(+)</text>
        <dbReference type="Rhea" id="RHEA:18749"/>
        <dbReference type="Rhea" id="RHEA-COMP:10593"/>
        <dbReference type="Rhea" id="RHEA-COMP:10594"/>
        <dbReference type="ChEBI" id="CHEBI:15378"/>
        <dbReference type="ChEBI" id="CHEBI:29950"/>
        <dbReference type="ChEBI" id="CHEBI:50058"/>
        <dbReference type="ChEBI" id="CHEBI:57540"/>
        <dbReference type="ChEBI" id="CHEBI:57945"/>
        <dbReference type="EC" id="1.8.1.8"/>
    </reaction>
</comment>
<feature type="transmembrane region" description="Helical" evidence="18">
    <location>
        <begin position="382"/>
        <end position="399"/>
    </location>
</feature>